<dbReference type="KEGG" id="tua:125520285"/>
<sequence>MKEKSQSGAWIKVSAGICLAYAEILVKDKDAHGGEVSRGVTNEKGGRGNGHSCVRRKLYTHMCDEAGLDICINKHGDEVRVGSVDVLDKEQVDVSKHGGQCRRCSRE</sequence>
<dbReference type="GeneID" id="125520285"/>
<evidence type="ECO:0000313" key="2">
    <source>
        <dbReference type="Proteomes" id="UP000015106"/>
    </source>
</evidence>
<proteinExistence type="predicted"/>
<dbReference type="EnsemblPlants" id="TuG1812G0700005117.01.T02">
    <property type="protein sequence ID" value="TuG1812G0700005117.01.T02"/>
    <property type="gene ID" value="TuG1812G0700005117.01"/>
</dbReference>
<dbReference type="Gramene" id="TuG1812G0700001713.01.T01">
    <property type="protein sequence ID" value="TuG1812G0700001713.01.T01"/>
    <property type="gene ID" value="TuG1812G0700001713.01"/>
</dbReference>
<reference evidence="2" key="1">
    <citation type="journal article" date="2013" name="Nature">
        <title>Draft genome of the wheat A-genome progenitor Triticum urartu.</title>
        <authorList>
            <person name="Ling H.Q."/>
            <person name="Zhao S."/>
            <person name="Liu D."/>
            <person name="Wang J."/>
            <person name="Sun H."/>
            <person name="Zhang C."/>
            <person name="Fan H."/>
            <person name="Li D."/>
            <person name="Dong L."/>
            <person name="Tao Y."/>
            <person name="Gao C."/>
            <person name="Wu H."/>
            <person name="Li Y."/>
            <person name="Cui Y."/>
            <person name="Guo X."/>
            <person name="Zheng S."/>
            <person name="Wang B."/>
            <person name="Yu K."/>
            <person name="Liang Q."/>
            <person name="Yang W."/>
            <person name="Lou X."/>
            <person name="Chen J."/>
            <person name="Feng M."/>
            <person name="Jian J."/>
            <person name="Zhang X."/>
            <person name="Luo G."/>
            <person name="Jiang Y."/>
            <person name="Liu J."/>
            <person name="Wang Z."/>
            <person name="Sha Y."/>
            <person name="Zhang B."/>
            <person name="Wu H."/>
            <person name="Tang D."/>
            <person name="Shen Q."/>
            <person name="Xue P."/>
            <person name="Zou S."/>
            <person name="Wang X."/>
            <person name="Liu X."/>
            <person name="Wang F."/>
            <person name="Yang Y."/>
            <person name="An X."/>
            <person name="Dong Z."/>
            <person name="Zhang K."/>
            <person name="Zhang X."/>
            <person name="Luo M.C."/>
            <person name="Dvorak J."/>
            <person name="Tong Y."/>
            <person name="Wang J."/>
            <person name="Yang H."/>
            <person name="Li Z."/>
            <person name="Wang D."/>
            <person name="Zhang A."/>
            <person name="Wang J."/>
        </authorList>
    </citation>
    <scope>NUCLEOTIDE SEQUENCE</scope>
    <source>
        <strain evidence="2">cv. G1812</strain>
    </source>
</reference>
<dbReference type="EnsemblPlants" id="TuG1812G0700001713.01.T02">
    <property type="protein sequence ID" value="TuG1812G0700001713.01.T02"/>
    <property type="gene ID" value="TuG1812G0700001713.01"/>
</dbReference>
<name>A0A8R7V2X4_TRIUA</name>
<keyword evidence="2" id="KW-1185">Reference proteome</keyword>
<gene>
    <name evidence="1" type="primary">LOC125520285</name>
</gene>
<organism evidence="1 2">
    <name type="scientific">Triticum urartu</name>
    <name type="common">Red wild einkorn</name>
    <name type="synonym">Crithodium urartu</name>
    <dbReference type="NCBI Taxonomy" id="4572"/>
    <lineage>
        <taxon>Eukaryota</taxon>
        <taxon>Viridiplantae</taxon>
        <taxon>Streptophyta</taxon>
        <taxon>Embryophyta</taxon>
        <taxon>Tracheophyta</taxon>
        <taxon>Spermatophyta</taxon>
        <taxon>Magnoliopsida</taxon>
        <taxon>Liliopsida</taxon>
        <taxon>Poales</taxon>
        <taxon>Poaceae</taxon>
        <taxon>BOP clade</taxon>
        <taxon>Pooideae</taxon>
        <taxon>Triticodae</taxon>
        <taxon>Triticeae</taxon>
        <taxon>Triticinae</taxon>
        <taxon>Triticum</taxon>
    </lineage>
</organism>
<protein>
    <submittedName>
        <fullName evidence="1">Uncharacterized protein</fullName>
    </submittedName>
</protein>
<evidence type="ECO:0000313" key="1">
    <source>
        <dbReference type="EnsemblPlants" id="TuG1812G0700001713.01.T02"/>
    </source>
</evidence>
<accession>A0A8R7V2X4</accession>
<dbReference type="Gramene" id="TuG1812G0700001713.01.T02">
    <property type="protein sequence ID" value="TuG1812G0700001713.01.T02"/>
    <property type="gene ID" value="TuG1812G0700001713.01"/>
</dbReference>
<dbReference type="Proteomes" id="UP000015106">
    <property type="component" value="Chromosome 7"/>
</dbReference>
<dbReference type="AlphaFoldDB" id="A0A8R7V2X4"/>
<dbReference type="Gramene" id="TuG1812G0700005117.01.T02">
    <property type="protein sequence ID" value="TuG1812G0700005117.01.T02"/>
    <property type="gene ID" value="TuG1812G0700005117.01"/>
</dbReference>
<dbReference type="EnsemblPlants" id="TuG1812G0700001713.01.T01">
    <property type="protein sequence ID" value="TuG1812G0700001713.01.T01"/>
    <property type="gene ID" value="TuG1812G0700001713.01"/>
</dbReference>
<reference evidence="1" key="2">
    <citation type="submission" date="2018-03" db="EMBL/GenBank/DDBJ databases">
        <title>The Triticum urartu genome reveals the dynamic nature of wheat genome evolution.</title>
        <authorList>
            <person name="Ling H."/>
            <person name="Ma B."/>
            <person name="Shi X."/>
            <person name="Liu H."/>
            <person name="Dong L."/>
            <person name="Sun H."/>
            <person name="Cao Y."/>
            <person name="Gao Q."/>
            <person name="Zheng S."/>
            <person name="Li Y."/>
            <person name="Yu Y."/>
            <person name="Du H."/>
            <person name="Qi M."/>
            <person name="Li Y."/>
            <person name="Yu H."/>
            <person name="Cui Y."/>
            <person name="Wang N."/>
            <person name="Chen C."/>
            <person name="Wu H."/>
            <person name="Zhao Y."/>
            <person name="Zhang J."/>
            <person name="Li Y."/>
            <person name="Zhou W."/>
            <person name="Zhang B."/>
            <person name="Hu W."/>
            <person name="Eijk M."/>
            <person name="Tang J."/>
            <person name="Witsenboer H."/>
            <person name="Zhao S."/>
            <person name="Li Z."/>
            <person name="Zhang A."/>
            <person name="Wang D."/>
            <person name="Liang C."/>
        </authorList>
    </citation>
    <scope>NUCLEOTIDE SEQUENCE [LARGE SCALE GENOMIC DNA]</scope>
    <source>
        <strain evidence="1">cv. G1812</strain>
    </source>
</reference>
<reference evidence="1" key="3">
    <citation type="submission" date="2022-06" db="UniProtKB">
        <authorList>
            <consortium name="EnsemblPlants"/>
        </authorList>
    </citation>
    <scope>IDENTIFICATION</scope>
</reference>
<dbReference type="RefSeq" id="XP_048541124.1">
    <property type="nucleotide sequence ID" value="XM_048685167.1"/>
</dbReference>